<sequence length="319" mass="33679">MSFGRMACGLALLATLAAPLAARAEPPLTMVIPYGAGSPNDNFARVLAEGMSKRLERPVIVENKPGANGILAATYVARAPADGSTVLIGGTGPISLNVMLRPNLSFGFDSFESVALLFEGPLTITVPASLGVDSIPELVAYSRDNRRALRYATLGPGSVMDLYGLMLAKALDVEVLRIPYKNTPTSLVDLMGGRGDVSTATPSALLEQHRAGSLKILALTTAERDPAMPDIPSVTELGYPQLRSSYWTALHAPKGTPTDIVQAISNAAIDVVRTDAFGELLRKNGQVEKTGGPAALDAQIEADKAHWGQIIKDNHIVLD</sequence>
<evidence type="ECO:0000256" key="2">
    <source>
        <dbReference type="SAM" id="SignalP"/>
    </source>
</evidence>
<feature type="chain" id="PRO_5021811600" evidence="2">
    <location>
        <begin position="25"/>
        <end position="319"/>
    </location>
</feature>
<keyword evidence="4" id="KW-1185">Reference proteome</keyword>
<reference evidence="3 4" key="1">
    <citation type="submission" date="2019-07" db="EMBL/GenBank/DDBJ databases">
        <title>Qingshengfaniella alkalisoli gen. nov., sp. nov., isolated from saline soil.</title>
        <authorList>
            <person name="Xu L."/>
            <person name="Huang X.-X."/>
            <person name="Sun J.-Q."/>
        </authorList>
    </citation>
    <scope>NUCLEOTIDE SEQUENCE [LARGE SCALE GENOMIC DNA]</scope>
    <source>
        <strain evidence="3 4">DSM 27279</strain>
    </source>
</reference>
<dbReference type="AlphaFoldDB" id="A0A556AJQ6"/>
<dbReference type="PIRSF" id="PIRSF017082">
    <property type="entry name" value="YflP"/>
    <property type="match status" value="1"/>
</dbReference>
<keyword evidence="2" id="KW-0732">Signal</keyword>
<gene>
    <name evidence="3" type="ORF">FOZ76_15360</name>
</gene>
<protein>
    <submittedName>
        <fullName evidence="3">Tripartite tricarboxylate transporter substrate binding protein</fullName>
    </submittedName>
</protein>
<dbReference type="Gene3D" id="3.40.190.10">
    <property type="entry name" value="Periplasmic binding protein-like II"/>
    <property type="match status" value="1"/>
</dbReference>
<accession>A0A556AJQ6</accession>
<dbReference type="PANTHER" id="PTHR42928:SF5">
    <property type="entry name" value="BLR1237 PROTEIN"/>
    <property type="match status" value="1"/>
</dbReference>
<dbReference type="EMBL" id="VLTJ01000029">
    <property type="protein sequence ID" value="TSH93111.1"/>
    <property type="molecule type" value="Genomic_DNA"/>
</dbReference>
<comment type="similarity">
    <text evidence="1">Belongs to the UPF0065 (bug) family.</text>
</comment>
<proteinExistence type="inferred from homology"/>
<dbReference type="OrthoDB" id="8627412at2"/>
<dbReference type="InterPro" id="IPR042100">
    <property type="entry name" value="Bug_dom1"/>
</dbReference>
<dbReference type="Proteomes" id="UP000318405">
    <property type="component" value="Unassembled WGS sequence"/>
</dbReference>
<dbReference type="CDD" id="cd07012">
    <property type="entry name" value="PBP2_Bug_TTT"/>
    <property type="match status" value="1"/>
</dbReference>
<evidence type="ECO:0000256" key="1">
    <source>
        <dbReference type="ARBA" id="ARBA00006987"/>
    </source>
</evidence>
<comment type="caution">
    <text evidence="3">The sequence shown here is derived from an EMBL/GenBank/DDBJ whole genome shotgun (WGS) entry which is preliminary data.</text>
</comment>
<dbReference type="InterPro" id="IPR005064">
    <property type="entry name" value="BUG"/>
</dbReference>
<name>A0A556AJQ6_9BURK</name>
<dbReference type="SUPFAM" id="SSF53850">
    <property type="entry name" value="Periplasmic binding protein-like II"/>
    <property type="match status" value="1"/>
</dbReference>
<evidence type="ECO:0000313" key="4">
    <source>
        <dbReference type="Proteomes" id="UP000318405"/>
    </source>
</evidence>
<evidence type="ECO:0000313" key="3">
    <source>
        <dbReference type="EMBL" id="TSH93111.1"/>
    </source>
</evidence>
<dbReference type="PANTHER" id="PTHR42928">
    <property type="entry name" value="TRICARBOXYLATE-BINDING PROTEIN"/>
    <property type="match status" value="1"/>
</dbReference>
<organism evidence="3 4">
    <name type="scientific">Verticiella sediminum</name>
    <dbReference type="NCBI Taxonomy" id="1247510"/>
    <lineage>
        <taxon>Bacteria</taxon>
        <taxon>Pseudomonadati</taxon>
        <taxon>Pseudomonadota</taxon>
        <taxon>Betaproteobacteria</taxon>
        <taxon>Burkholderiales</taxon>
        <taxon>Alcaligenaceae</taxon>
        <taxon>Verticiella</taxon>
    </lineage>
</organism>
<dbReference type="Gene3D" id="3.40.190.150">
    <property type="entry name" value="Bordetella uptake gene, domain 1"/>
    <property type="match status" value="1"/>
</dbReference>
<dbReference type="Pfam" id="PF03401">
    <property type="entry name" value="TctC"/>
    <property type="match status" value="1"/>
</dbReference>
<feature type="signal peptide" evidence="2">
    <location>
        <begin position="1"/>
        <end position="24"/>
    </location>
</feature>